<evidence type="ECO:0000256" key="2">
    <source>
        <dbReference type="ARBA" id="ARBA00022801"/>
    </source>
</evidence>
<dbReference type="InterPro" id="IPR014001">
    <property type="entry name" value="Helicase_ATP-bd"/>
</dbReference>
<accession>A0A5B8RKN9</accession>
<dbReference type="SMART" id="SM00487">
    <property type="entry name" value="DEXDc"/>
    <property type="match status" value="1"/>
</dbReference>
<dbReference type="GO" id="GO:0004386">
    <property type="term" value="F:helicase activity"/>
    <property type="evidence" value="ECO:0007669"/>
    <property type="project" value="UniProtKB-KW"/>
</dbReference>
<evidence type="ECO:0000256" key="3">
    <source>
        <dbReference type="ARBA" id="ARBA00022806"/>
    </source>
</evidence>
<dbReference type="Pfam" id="PF04851">
    <property type="entry name" value="ResIII"/>
    <property type="match status" value="1"/>
</dbReference>
<dbReference type="PROSITE" id="PS51192">
    <property type="entry name" value="HELICASE_ATP_BIND_1"/>
    <property type="match status" value="1"/>
</dbReference>
<evidence type="ECO:0000313" key="6">
    <source>
        <dbReference type="EMBL" id="QEA08244.1"/>
    </source>
</evidence>
<evidence type="ECO:0000259" key="5">
    <source>
        <dbReference type="PROSITE" id="PS51192"/>
    </source>
</evidence>
<keyword evidence="2" id="KW-0378">Hydrolase</keyword>
<dbReference type="CDD" id="cd18785">
    <property type="entry name" value="SF2_C"/>
    <property type="match status" value="1"/>
</dbReference>
<dbReference type="PANTHER" id="PTHR11274:SF0">
    <property type="entry name" value="GENERAL TRANSCRIPTION AND DNA REPAIR FACTOR IIH HELICASE SUBUNIT XPB"/>
    <property type="match status" value="1"/>
</dbReference>
<sequence>MSCKININEIDPGVLSKLKSKAVLKIENNGKPDNVILTRLINETAYIPFSMAKNFNLSIPLRNKFPAISTKFKGELRDNQMIVRREAIDILEKNHSVIISCFTGFGKTIGAINLACKLRLKTLIIVTRVVLMNQWKESILKFCESENETIPIVEIISSNSKDEYVMCNFAIINAINIPKMEQGFLESFGTVIVDEVHLVMARKTFRSLLYVTPRYLIALSATSYRSDGLDALFPIFFGKEKIIRELNRKHIIYRVDTSFKPQVKYGINGKMDWNALLEDQASNENRNKLIVQVVKNNPERTFLILVKRIKQGEWLAKEIEKECFNHVDRLLNNLSIDDEQKEHKHVATLFGSNQKFDKNCKVLIGTSAKIGTGFDFDKLDTLLLAADVVEYYIQFIGRIMRKDDVNPIIFDLVDNNKTLQKHYSERLKVYKKHGGIVKNYKP</sequence>
<dbReference type="PANTHER" id="PTHR11274">
    <property type="entry name" value="RAD25/XP-B DNA REPAIR HELICASE"/>
    <property type="match status" value="1"/>
</dbReference>
<name>A0A5B8RKN9_9VIRU</name>
<proteinExistence type="predicted"/>
<dbReference type="GO" id="GO:0003677">
    <property type="term" value="F:DNA binding"/>
    <property type="evidence" value="ECO:0007669"/>
    <property type="project" value="InterPro"/>
</dbReference>
<protein>
    <submittedName>
        <fullName evidence="6">Putative helicase</fullName>
    </submittedName>
</protein>
<feature type="domain" description="Helicase ATP-binding" evidence="5">
    <location>
        <begin position="88"/>
        <end position="241"/>
    </location>
</feature>
<reference evidence="6" key="1">
    <citation type="journal article" date="2019" name="Viruses">
        <title>Detection and Characterization of Invertebrate Iridoviruses Found in Reptiles and Prey Insects in Europe over the Past Two Decades.</title>
        <authorList>
            <person name="Papp T."/>
            <person name="Marschang R.E."/>
        </authorList>
    </citation>
    <scope>NUCLEOTIDE SEQUENCE</scope>
    <source>
        <strain evidence="6">Liz-CrIV</strain>
    </source>
</reference>
<dbReference type="Gene3D" id="3.40.50.300">
    <property type="entry name" value="P-loop containing nucleotide triphosphate hydrolases"/>
    <property type="match status" value="2"/>
</dbReference>
<keyword evidence="3 6" id="KW-0347">Helicase</keyword>
<evidence type="ECO:0000256" key="4">
    <source>
        <dbReference type="ARBA" id="ARBA00022840"/>
    </source>
</evidence>
<dbReference type="GO" id="GO:0016787">
    <property type="term" value="F:hydrolase activity"/>
    <property type="evidence" value="ECO:0007669"/>
    <property type="project" value="UniProtKB-KW"/>
</dbReference>
<dbReference type="GO" id="GO:0005524">
    <property type="term" value="F:ATP binding"/>
    <property type="evidence" value="ECO:0007669"/>
    <property type="project" value="UniProtKB-KW"/>
</dbReference>
<dbReference type="EMBL" id="MN081869">
    <property type="protein sequence ID" value="QEA08244.1"/>
    <property type="molecule type" value="Genomic_DNA"/>
</dbReference>
<evidence type="ECO:0000256" key="1">
    <source>
        <dbReference type="ARBA" id="ARBA00022741"/>
    </source>
</evidence>
<dbReference type="SUPFAM" id="SSF52540">
    <property type="entry name" value="P-loop containing nucleoside triphosphate hydrolases"/>
    <property type="match status" value="2"/>
</dbReference>
<dbReference type="InterPro" id="IPR006935">
    <property type="entry name" value="Helicase/UvrB_N"/>
</dbReference>
<dbReference type="InterPro" id="IPR050615">
    <property type="entry name" value="ATP-dep_DNA_Helicase"/>
</dbReference>
<keyword evidence="1" id="KW-0547">Nucleotide-binding</keyword>
<organism evidence="6">
    <name type="scientific">Iridovirus Liz-CrIV</name>
    <dbReference type="NCBI Taxonomy" id="2594309"/>
    <lineage>
        <taxon>Viruses</taxon>
        <taxon>Varidnaviria</taxon>
        <taxon>Bamfordvirae</taxon>
        <taxon>Nucleocytoviricota</taxon>
        <taxon>Megaviricetes</taxon>
        <taxon>Pimascovirales</taxon>
        <taxon>Pimascovirales incertae sedis</taxon>
        <taxon>Iridoviridae</taxon>
    </lineage>
</organism>
<dbReference type="InterPro" id="IPR027417">
    <property type="entry name" value="P-loop_NTPase"/>
</dbReference>
<keyword evidence="4" id="KW-0067">ATP-binding</keyword>